<feature type="transmembrane region" description="Helical" evidence="7">
    <location>
        <begin position="385"/>
        <end position="404"/>
    </location>
</feature>
<gene>
    <name evidence="8" type="ORF">NTJ_02917</name>
</gene>
<keyword evidence="3 7" id="KW-0812">Transmembrane</keyword>
<proteinExistence type="inferred from homology"/>
<evidence type="ECO:0000256" key="3">
    <source>
        <dbReference type="ARBA" id="ARBA00022692"/>
    </source>
</evidence>
<feature type="transmembrane region" description="Helical" evidence="7">
    <location>
        <begin position="259"/>
        <end position="280"/>
    </location>
</feature>
<dbReference type="PANTHER" id="PTHR23051">
    <property type="entry name" value="SOLUTE CARRIER FAMILY 35, MEMBER F5"/>
    <property type="match status" value="1"/>
</dbReference>
<feature type="transmembrane region" description="Helical" evidence="7">
    <location>
        <begin position="292"/>
        <end position="316"/>
    </location>
</feature>
<keyword evidence="4 7" id="KW-1133">Transmembrane helix</keyword>
<feature type="transmembrane region" description="Helical" evidence="7">
    <location>
        <begin position="235"/>
        <end position="253"/>
    </location>
</feature>
<keyword evidence="5 7" id="KW-0472">Membrane</keyword>
<feature type="transmembrane region" description="Helical" evidence="7">
    <location>
        <begin position="42"/>
        <end position="62"/>
    </location>
</feature>
<evidence type="ECO:0000256" key="4">
    <source>
        <dbReference type="ARBA" id="ARBA00022989"/>
    </source>
</evidence>
<evidence type="ECO:0000256" key="7">
    <source>
        <dbReference type="SAM" id="Phobius"/>
    </source>
</evidence>
<evidence type="ECO:0000256" key="5">
    <source>
        <dbReference type="ARBA" id="ARBA00023136"/>
    </source>
</evidence>
<dbReference type="Proteomes" id="UP001307889">
    <property type="component" value="Chromosome 2"/>
</dbReference>
<sequence>MVNKSKRLLVGLFVLLFVDIIWVSSSELTKYIYQQASFEKPFFSTYVKTSMFTVYLLGLCFYPPWKDYCSSPTKYTQLETEVEEEPIPSEDSGTLSPPTYVPIKWEEKHEKCSGSESDDTSLNRAVKFCKLAEVRQMSETNATDAFWARLSYHASIKASHLARRAANRLSVEQVAKIAFYFCLLWFVANYTFQAALAYTDAGTVALLSSSSSVFTLLLAGIFPAGSADKFTFSKLVAVIFSVIGLIIISFSHSQLEIKIPLGLLLSLMSAFFYATYLVFLRRIVDNDDNIEIPMFFGFVGLFNLLLLWPVFFLLHYCKWELFEWPNKHQWTFIIINGLVGTVLSEALWLWGCLLTSSLIATLALSMTIPLSIIADMIFSSVEYSTLFYIGSVPVLFSFLFVTFLSHNNNADPVYSLLCKQHSRDTRMSEAELEQRESLININEDHETCTLTRVW</sequence>
<evidence type="ECO:0000256" key="6">
    <source>
        <dbReference type="ARBA" id="ARBA00040744"/>
    </source>
</evidence>
<evidence type="ECO:0000256" key="1">
    <source>
        <dbReference type="ARBA" id="ARBA00004141"/>
    </source>
</evidence>
<dbReference type="PANTHER" id="PTHR23051:SF0">
    <property type="entry name" value="SOLUTE CARRIER FAMILY 35 MEMBER F5"/>
    <property type="match status" value="1"/>
</dbReference>
<protein>
    <recommendedName>
        <fullName evidence="6">Solute carrier family 35 member F5</fullName>
    </recommendedName>
</protein>
<name>A0ABN7ACV9_9HEMI</name>
<keyword evidence="9" id="KW-1185">Reference proteome</keyword>
<feature type="transmembrane region" description="Helical" evidence="7">
    <location>
        <begin position="204"/>
        <end position="223"/>
    </location>
</feature>
<evidence type="ECO:0000313" key="9">
    <source>
        <dbReference type="Proteomes" id="UP001307889"/>
    </source>
</evidence>
<comment type="similarity">
    <text evidence="2">Belongs to the SLC35F solute transporter family.</text>
</comment>
<dbReference type="InterPro" id="IPR037185">
    <property type="entry name" value="EmrE-like"/>
</dbReference>
<organism evidence="8 9">
    <name type="scientific">Nesidiocoris tenuis</name>
    <dbReference type="NCBI Taxonomy" id="355587"/>
    <lineage>
        <taxon>Eukaryota</taxon>
        <taxon>Metazoa</taxon>
        <taxon>Ecdysozoa</taxon>
        <taxon>Arthropoda</taxon>
        <taxon>Hexapoda</taxon>
        <taxon>Insecta</taxon>
        <taxon>Pterygota</taxon>
        <taxon>Neoptera</taxon>
        <taxon>Paraneoptera</taxon>
        <taxon>Hemiptera</taxon>
        <taxon>Heteroptera</taxon>
        <taxon>Panheteroptera</taxon>
        <taxon>Cimicomorpha</taxon>
        <taxon>Miridae</taxon>
        <taxon>Dicyphina</taxon>
        <taxon>Nesidiocoris</taxon>
    </lineage>
</organism>
<dbReference type="SUPFAM" id="SSF103481">
    <property type="entry name" value="Multidrug resistance efflux transporter EmrE"/>
    <property type="match status" value="1"/>
</dbReference>
<evidence type="ECO:0000313" key="8">
    <source>
        <dbReference type="EMBL" id="BES90110.1"/>
    </source>
</evidence>
<comment type="subcellular location">
    <subcellularLocation>
        <location evidence="1">Membrane</location>
        <topology evidence="1">Multi-pass membrane protein</topology>
    </subcellularLocation>
</comment>
<feature type="transmembrane region" description="Helical" evidence="7">
    <location>
        <begin position="358"/>
        <end position="379"/>
    </location>
</feature>
<dbReference type="EMBL" id="AP028910">
    <property type="protein sequence ID" value="BES90110.1"/>
    <property type="molecule type" value="Genomic_DNA"/>
</dbReference>
<accession>A0ABN7ACV9</accession>
<feature type="transmembrane region" description="Helical" evidence="7">
    <location>
        <begin position="328"/>
        <end position="351"/>
    </location>
</feature>
<reference evidence="8 9" key="1">
    <citation type="submission" date="2023-09" db="EMBL/GenBank/DDBJ databases">
        <title>Nesidiocoris tenuis whole genome shotgun sequence.</title>
        <authorList>
            <person name="Shibata T."/>
            <person name="Shimoda M."/>
            <person name="Kobayashi T."/>
            <person name="Uehara T."/>
        </authorList>
    </citation>
    <scope>NUCLEOTIDE SEQUENCE [LARGE SCALE GENOMIC DNA]</scope>
    <source>
        <strain evidence="8 9">Japan</strain>
    </source>
</reference>
<evidence type="ECO:0000256" key="2">
    <source>
        <dbReference type="ARBA" id="ARBA00007863"/>
    </source>
</evidence>
<feature type="transmembrane region" description="Helical" evidence="7">
    <location>
        <begin position="177"/>
        <end position="198"/>
    </location>
</feature>